<keyword evidence="3" id="KW-0677">Repeat</keyword>
<dbReference type="KEGG" id="tad:TRIADDRAFT_36585"/>
<keyword evidence="4" id="KW-0647">Proteasome</keyword>
<dbReference type="GO" id="GO:0005829">
    <property type="term" value="C:cytosol"/>
    <property type="evidence" value="ECO:0000318"/>
    <property type="project" value="GO_Central"/>
</dbReference>
<dbReference type="RefSeq" id="XP_002116723.1">
    <property type="nucleotide sequence ID" value="XM_002116687.1"/>
</dbReference>
<dbReference type="CDD" id="cd22297">
    <property type="entry name" value="PSMD4_RAZUL"/>
    <property type="match status" value="1"/>
</dbReference>
<evidence type="ECO:0000256" key="6">
    <source>
        <dbReference type="SAM" id="MobiDB-lite"/>
    </source>
</evidence>
<dbReference type="GeneID" id="6757936"/>
<dbReference type="GO" id="GO:0005634">
    <property type="term" value="C:nucleus"/>
    <property type="evidence" value="ECO:0000318"/>
    <property type="project" value="GO_Central"/>
</dbReference>
<keyword evidence="9" id="KW-1185">Reference proteome</keyword>
<dbReference type="Pfam" id="PF13519">
    <property type="entry name" value="VWA_2"/>
    <property type="match status" value="1"/>
</dbReference>
<dbReference type="Proteomes" id="UP000009022">
    <property type="component" value="Unassembled WGS sequence"/>
</dbReference>
<dbReference type="OMA" id="QMSMQDQ"/>
<dbReference type="STRING" id="10228.B3S8Y1"/>
<feature type="region of interest" description="Disordered" evidence="6">
    <location>
        <begin position="343"/>
        <end position="364"/>
    </location>
</feature>
<dbReference type="GO" id="GO:0043161">
    <property type="term" value="P:proteasome-mediated ubiquitin-dependent protein catabolic process"/>
    <property type="evidence" value="ECO:0000318"/>
    <property type="project" value="GO_Central"/>
</dbReference>
<evidence type="ECO:0000259" key="7">
    <source>
        <dbReference type="PROSITE" id="PS50234"/>
    </source>
</evidence>
<dbReference type="SMART" id="SM00327">
    <property type="entry name" value="VWA"/>
    <property type="match status" value="1"/>
</dbReference>
<dbReference type="Gene3D" id="6.10.300.40">
    <property type="match status" value="1"/>
</dbReference>
<name>B3S8Y1_TRIAD</name>
<dbReference type="InterPro" id="IPR002035">
    <property type="entry name" value="VWF_A"/>
</dbReference>
<dbReference type="PROSITE" id="PS50234">
    <property type="entry name" value="VWFA"/>
    <property type="match status" value="1"/>
</dbReference>
<dbReference type="InterPro" id="IPR003903">
    <property type="entry name" value="UIM_dom"/>
</dbReference>
<comment type="similarity">
    <text evidence="1">Belongs to the proteasome subunit S5A family.</text>
</comment>
<dbReference type="SUPFAM" id="SSF53300">
    <property type="entry name" value="vWA-like"/>
    <property type="match status" value="1"/>
</dbReference>
<dbReference type="GO" id="GO:0031593">
    <property type="term" value="F:polyubiquitin modification-dependent protein binding"/>
    <property type="evidence" value="ECO:0000318"/>
    <property type="project" value="GO_Central"/>
</dbReference>
<dbReference type="AlphaFoldDB" id="B3S8Y1"/>
<dbReference type="FunFam" id="3.40.50.410:FF:000005">
    <property type="entry name" value="26S proteasome non-ATPase regulatory subunit 4"/>
    <property type="match status" value="1"/>
</dbReference>
<dbReference type="OrthoDB" id="1731724at2759"/>
<dbReference type="InterPro" id="IPR036465">
    <property type="entry name" value="vWFA_dom_sf"/>
</dbReference>
<organism evidence="8 9">
    <name type="scientific">Trichoplax adhaerens</name>
    <name type="common">Trichoplax reptans</name>
    <dbReference type="NCBI Taxonomy" id="10228"/>
    <lineage>
        <taxon>Eukaryota</taxon>
        <taxon>Metazoa</taxon>
        <taxon>Placozoa</taxon>
        <taxon>Uniplacotomia</taxon>
        <taxon>Trichoplacea</taxon>
        <taxon>Trichoplacidae</taxon>
        <taxon>Trichoplax</taxon>
    </lineage>
</organism>
<evidence type="ECO:0000256" key="2">
    <source>
        <dbReference type="ARBA" id="ARBA00014934"/>
    </source>
</evidence>
<feature type="region of interest" description="Disordered" evidence="6">
    <location>
        <begin position="225"/>
        <end position="249"/>
    </location>
</feature>
<proteinExistence type="inferred from homology"/>
<dbReference type="EMBL" id="DS985257">
    <property type="protein sequence ID" value="EDV20782.1"/>
    <property type="molecule type" value="Genomic_DNA"/>
</dbReference>
<gene>
    <name evidence="8" type="ORF">TRIADDRAFT_36585</name>
</gene>
<evidence type="ECO:0000313" key="8">
    <source>
        <dbReference type="EMBL" id="EDV20782.1"/>
    </source>
</evidence>
<dbReference type="PROSITE" id="PS50330">
    <property type="entry name" value="UIM"/>
    <property type="match status" value="2"/>
</dbReference>
<sequence>MVLESTMICVDDSEWMRNGDFLPTRIQAQQDAVNLLCQAKTRQNAENNVGLLTLARYVNLLTTLTTDVGKILKNLHAVSPKGKIDMAIGASTAILALKHRMSKNHKMRLIIFIGSPIETEEKDLTKLAKKLKKNKVSVDVVNFGEDTSNTEKLTAFINTVNDKQGSSHLVTVPPGPLLSDALMSSPIMANEDGSMPNTVSGFGGNVDFVDADVDPELAMALRVSLEESRQRQEEESKKANSVAAQDGSAFTPNPSQLQCKLYSLLLMYIEVSSLTEEEQMELAMQMSLQDFKDIREGNDGNKEMDEEMDATDLISDPSVLQTVLGSLEGIDPNSDMVRNLMGSLQEEEEAMDVDDGKKENKDAK</sequence>
<evidence type="ECO:0000313" key="9">
    <source>
        <dbReference type="Proteomes" id="UP000009022"/>
    </source>
</evidence>
<dbReference type="Gene3D" id="3.40.50.410">
    <property type="entry name" value="von Willebrand factor, type A domain"/>
    <property type="match status" value="1"/>
</dbReference>
<dbReference type="FunCoup" id="B3S8Y1">
    <property type="interactions" value="2148"/>
</dbReference>
<dbReference type="SMART" id="SM00726">
    <property type="entry name" value="UIM"/>
    <property type="match status" value="2"/>
</dbReference>
<dbReference type="eggNOG" id="KOG2884">
    <property type="taxonomic scope" value="Eukaryota"/>
</dbReference>
<protein>
    <recommendedName>
        <fullName evidence="2">26S proteasome non-ATPase regulatory subunit 4</fullName>
    </recommendedName>
    <alternativeName>
        <fullName evidence="5">26S proteasome regulatory subunit RPN10</fullName>
    </alternativeName>
</protein>
<feature type="compositionally biased region" description="Basic and acidic residues" evidence="6">
    <location>
        <begin position="225"/>
        <end position="238"/>
    </location>
</feature>
<dbReference type="GO" id="GO:0008540">
    <property type="term" value="C:proteasome regulatory particle, base subcomplex"/>
    <property type="evidence" value="ECO:0000318"/>
    <property type="project" value="GO_Central"/>
</dbReference>
<dbReference type="HOGENOM" id="CLU_033293_0_0_1"/>
<accession>B3S8Y1</accession>
<dbReference type="CTD" id="6757936"/>
<evidence type="ECO:0000256" key="1">
    <source>
        <dbReference type="ARBA" id="ARBA00005574"/>
    </source>
</evidence>
<evidence type="ECO:0000256" key="3">
    <source>
        <dbReference type="ARBA" id="ARBA00022737"/>
    </source>
</evidence>
<reference evidence="8 9" key="1">
    <citation type="journal article" date="2008" name="Nature">
        <title>The Trichoplax genome and the nature of placozoans.</title>
        <authorList>
            <person name="Srivastava M."/>
            <person name="Begovic E."/>
            <person name="Chapman J."/>
            <person name="Putnam N.H."/>
            <person name="Hellsten U."/>
            <person name="Kawashima T."/>
            <person name="Kuo A."/>
            <person name="Mitros T."/>
            <person name="Salamov A."/>
            <person name="Carpenter M.L."/>
            <person name="Signorovitch A.Y."/>
            <person name="Moreno M.A."/>
            <person name="Kamm K."/>
            <person name="Grimwood J."/>
            <person name="Schmutz J."/>
            <person name="Shapiro H."/>
            <person name="Grigoriev I.V."/>
            <person name="Buss L.W."/>
            <person name="Schierwater B."/>
            <person name="Dellaporta S.L."/>
            <person name="Rokhsar D.S."/>
        </authorList>
    </citation>
    <scope>NUCLEOTIDE SEQUENCE [LARGE SCALE GENOMIC DNA]</scope>
    <source>
        <strain evidence="8 9">Grell-BS-1999</strain>
    </source>
</reference>
<dbReference type="InParanoid" id="B3S8Y1"/>
<dbReference type="InterPro" id="IPR027040">
    <property type="entry name" value="PSMD4"/>
</dbReference>
<evidence type="ECO:0000256" key="5">
    <source>
        <dbReference type="ARBA" id="ARBA00044341"/>
    </source>
</evidence>
<feature type="domain" description="VWFA" evidence="7">
    <location>
        <begin position="5"/>
        <end position="187"/>
    </location>
</feature>
<dbReference type="PANTHER" id="PTHR10223">
    <property type="entry name" value="26S PROTEASOME NON-ATPASE REGULATORY SUBUNIT 4"/>
    <property type="match status" value="1"/>
</dbReference>
<dbReference type="InterPro" id="IPR049590">
    <property type="entry name" value="PSMD4_RAZUL-like"/>
</dbReference>
<dbReference type="Gene3D" id="6.10.250.380">
    <property type="match status" value="1"/>
</dbReference>
<feature type="compositionally biased region" description="Basic and acidic residues" evidence="6">
    <location>
        <begin position="354"/>
        <end position="364"/>
    </location>
</feature>
<dbReference type="PANTHER" id="PTHR10223:SF0">
    <property type="entry name" value="26S PROTEASOME NON-ATPASE REGULATORY SUBUNIT 4"/>
    <property type="match status" value="1"/>
</dbReference>
<evidence type="ECO:0000256" key="4">
    <source>
        <dbReference type="ARBA" id="ARBA00022942"/>
    </source>
</evidence>
<dbReference type="PhylomeDB" id="B3S8Y1"/>